<proteinExistence type="inferred from homology"/>
<feature type="domain" description="C2H2-type" evidence="13">
    <location>
        <begin position="108"/>
        <end position="135"/>
    </location>
</feature>
<keyword evidence="3" id="KW-0479">Metal-binding</keyword>
<evidence type="ECO:0000313" key="14">
    <source>
        <dbReference type="Ensembl" id="ENSNMLP00000021212.1"/>
    </source>
</evidence>
<keyword evidence="6" id="KW-0862">Zinc</keyword>
<keyword evidence="7" id="KW-0805">Transcription regulation</keyword>
<dbReference type="GO" id="GO:0005634">
    <property type="term" value="C:nucleus"/>
    <property type="evidence" value="ECO:0007669"/>
    <property type="project" value="UniProtKB-SubCell"/>
</dbReference>
<dbReference type="FunFam" id="3.30.160.60:FF:000931">
    <property type="entry name" value="zinc finger protein 697"/>
    <property type="match status" value="1"/>
</dbReference>
<dbReference type="PROSITE" id="PS50157">
    <property type="entry name" value="ZINC_FINGER_C2H2_2"/>
    <property type="match status" value="4"/>
</dbReference>
<dbReference type="Pfam" id="PF00096">
    <property type="entry name" value="zf-C2H2"/>
    <property type="match status" value="3"/>
</dbReference>
<dbReference type="Gene3D" id="3.30.160.60">
    <property type="entry name" value="Classic Zinc Finger"/>
    <property type="match status" value="4"/>
</dbReference>
<feature type="domain" description="C2H2-type" evidence="13">
    <location>
        <begin position="136"/>
        <end position="163"/>
    </location>
</feature>
<keyword evidence="10" id="KW-0539">Nucleus</keyword>
<evidence type="ECO:0000256" key="12">
    <source>
        <dbReference type="SAM" id="MobiDB-lite"/>
    </source>
</evidence>
<accession>A0A8C6TPA5</accession>
<dbReference type="FunFam" id="3.30.160.60:FF:000912">
    <property type="entry name" value="Zinc finger protein 660"/>
    <property type="match status" value="1"/>
</dbReference>
<reference evidence="14" key="1">
    <citation type="submission" date="2025-08" db="UniProtKB">
        <authorList>
            <consortium name="Ensembl"/>
        </authorList>
    </citation>
    <scope>IDENTIFICATION</scope>
</reference>
<name>A0A8C6TPA5_9GOBI</name>
<dbReference type="GO" id="GO:0000978">
    <property type="term" value="F:RNA polymerase II cis-regulatory region sequence-specific DNA binding"/>
    <property type="evidence" value="ECO:0007669"/>
    <property type="project" value="TreeGrafter"/>
</dbReference>
<dbReference type="SUPFAM" id="SSF57667">
    <property type="entry name" value="beta-beta-alpha zinc fingers"/>
    <property type="match status" value="2"/>
</dbReference>
<evidence type="ECO:0000256" key="6">
    <source>
        <dbReference type="ARBA" id="ARBA00022833"/>
    </source>
</evidence>
<sequence>METEADGENHHNQVQSRSTKVSAQNKSAPETSATVNNGETSGADGGEEKKKHQCHVCDKKFRDKNHLTSHIRVHTGEKPFSCSYCEKTFAHKCSRDAHRRTHTGERPYSCQVCEKKFTNLSHLKDHRRTHTGEKPYDCSICNKTFARKSHLDAHRRTHTGESLEDITFQLFLLILQFTTFLF</sequence>
<evidence type="ECO:0000259" key="13">
    <source>
        <dbReference type="PROSITE" id="PS50157"/>
    </source>
</evidence>
<dbReference type="Ensembl" id="ENSNMLT00000023793.1">
    <property type="protein sequence ID" value="ENSNMLP00000021212.1"/>
    <property type="gene ID" value="ENSNMLG00000013793.1"/>
</dbReference>
<dbReference type="GO" id="GO:0000981">
    <property type="term" value="F:DNA-binding transcription factor activity, RNA polymerase II-specific"/>
    <property type="evidence" value="ECO:0007669"/>
    <property type="project" value="TreeGrafter"/>
</dbReference>
<dbReference type="InterPro" id="IPR036236">
    <property type="entry name" value="Znf_C2H2_sf"/>
</dbReference>
<feature type="compositionally biased region" description="Polar residues" evidence="12">
    <location>
        <begin position="12"/>
        <end position="40"/>
    </location>
</feature>
<organism evidence="14 15">
    <name type="scientific">Neogobius melanostomus</name>
    <name type="common">round goby</name>
    <dbReference type="NCBI Taxonomy" id="47308"/>
    <lineage>
        <taxon>Eukaryota</taxon>
        <taxon>Metazoa</taxon>
        <taxon>Chordata</taxon>
        <taxon>Craniata</taxon>
        <taxon>Vertebrata</taxon>
        <taxon>Euteleostomi</taxon>
        <taxon>Actinopterygii</taxon>
        <taxon>Neopterygii</taxon>
        <taxon>Teleostei</taxon>
        <taxon>Neoteleostei</taxon>
        <taxon>Acanthomorphata</taxon>
        <taxon>Gobiaria</taxon>
        <taxon>Gobiiformes</taxon>
        <taxon>Gobioidei</taxon>
        <taxon>Gobiidae</taxon>
        <taxon>Benthophilinae</taxon>
        <taxon>Neogobiini</taxon>
        <taxon>Neogobius</taxon>
    </lineage>
</organism>
<dbReference type="InterPro" id="IPR013087">
    <property type="entry name" value="Znf_C2H2_type"/>
</dbReference>
<keyword evidence="4" id="KW-0677">Repeat</keyword>
<evidence type="ECO:0000256" key="1">
    <source>
        <dbReference type="ARBA" id="ARBA00004123"/>
    </source>
</evidence>
<evidence type="ECO:0000256" key="4">
    <source>
        <dbReference type="ARBA" id="ARBA00022737"/>
    </source>
</evidence>
<evidence type="ECO:0000256" key="5">
    <source>
        <dbReference type="ARBA" id="ARBA00022771"/>
    </source>
</evidence>
<protein>
    <recommendedName>
        <fullName evidence="13">C2H2-type domain-containing protein</fullName>
    </recommendedName>
</protein>
<keyword evidence="15" id="KW-1185">Reference proteome</keyword>
<keyword evidence="9" id="KW-0804">Transcription</keyword>
<feature type="domain" description="C2H2-type" evidence="13">
    <location>
        <begin position="80"/>
        <end position="107"/>
    </location>
</feature>
<evidence type="ECO:0000256" key="8">
    <source>
        <dbReference type="ARBA" id="ARBA00023125"/>
    </source>
</evidence>
<dbReference type="AlphaFoldDB" id="A0A8C6TPA5"/>
<keyword evidence="5 11" id="KW-0863">Zinc-finger</keyword>
<evidence type="ECO:0000256" key="11">
    <source>
        <dbReference type="PROSITE-ProRule" id="PRU00042"/>
    </source>
</evidence>
<keyword evidence="8" id="KW-0238">DNA-binding</keyword>
<comment type="subcellular location">
    <subcellularLocation>
        <location evidence="1">Nucleus</location>
    </subcellularLocation>
</comment>
<evidence type="ECO:0000256" key="7">
    <source>
        <dbReference type="ARBA" id="ARBA00023015"/>
    </source>
</evidence>
<evidence type="ECO:0000256" key="2">
    <source>
        <dbReference type="ARBA" id="ARBA00006991"/>
    </source>
</evidence>
<dbReference type="PANTHER" id="PTHR46105">
    <property type="entry name" value="AGAP004733-PA"/>
    <property type="match status" value="1"/>
</dbReference>
<dbReference type="InterPro" id="IPR050457">
    <property type="entry name" value="ZnFinger_BTB_dom_contain"/>
</dbReference>
<dbReference type="FunFam" id="3.30.160.60:FF:000110">
    <property type="entry name" value="Zinc finger protein-like"/>
    <property type="match status" value="1"/>
</dbReference>
<dbReference type="Proteomes" id="UP000694523">
    <property type="component" value="Unplaced"/>
</dbReference>
<evidence type="ECO:0000256" key="9">
    <source>
        <dbReference type="ARBA" id="ARBA00023163"/>
    </source>
</evidence>
<dbReference type="PANTHER" id="PTHR46105:SF28">
    <property type="entry name" value="ZINC FINGER PROTEIN 37-LIKE"/>
    <property type="match status" value="1"/>
</dbReference>
<feature type="domain" description="C2H2-type" evidence="13">
    <location>
        <begin position="52"/>
        <end position="79"/>
    </location>
</feature>
<dbReference type="FunFam" id="3.30.160.60:FF:000702">
    <property type="entry name" value="Transcription factor E4F1 isoform 1"/>
    <property type="match status" value="1"/>
</dbReference>
<feature type="region of interest" description="Disordered" evidence="12">
    <location>
        <begin position="1"/>
        <end position="49"/>
    </location>
</feature>
<evidence type="ECO:0000256" key="3">
    <source>
        <dbReference type="ARBA" id="ARBA00022723"/>
    </source>
</evidence>
<dbReference type="PROSITE" id="PS00028">
    <property type="entry name" value="ZINC_FINGER_C2H2_1"/>
    <property type="match status" value="4"/>
</dbReference>
<dbReference type="SMART" id="SM00355">
    <property type="entry name" value="ZnF_C2H2"/>
    <property type="match status" value="4"/>
</dbReference>
<comment type="similarity">
    <text evidence="2">Belongs to the krueppel C2H2-type zinc-finger protein family.</text>
</comment>
<evidence type="ECO:0000256" key="10">
    <source>
        <dbReference type="ARBA" id="ARBA00023242"/>
    </source>
</evidence>
<evidence type="ECO:0000313" key="15">
    <source>
        <dbReference type="Proteomes" id="UP000694523"/>
    </source>
</evidence>
<reference evidence="14" key="2">
    <citation type="submission" date="2025-09" db="UniProtKB">
        <authorList>
            <consortium name="Ensembl"/>
        </authorList>
    </citation>
    <scope>IDENTIFICATION</scope>
</reference>
<dbReference type="GO" id="GO:0008270">
    <property type="term" value="F:zinc ion binding"/>
    <property type="evidence" value="ECO:0007669"/>
    <property type="project" value="UniProtKB-KW"/>
</dbReference>